<dbReference type="PANTHER" id="PTHR31170:SF17">
    <property type="match status" value="1"/>
</dbReference>
<dbReference type="AlphaFoldDB" id="A0AAD4V5J3"/>
<dbReference type="Proteomes" id="UP001054821">
    <property type="component" value="Chromosome 7"/>
</dbReference>
<dbReference type="PANTHER" id="PTHR31170">
    <property type="entry name" value="BNAC04G53230D PROTEIN"/>
    <property type="match status" value="1"/>
</dbReference>
<comment type="caution">
    <text evidence="1">The sequence shown here is derived from an EMBL/GenBank/DDBJ whole genome shotgun (WGS) entry which is preliminary data.</text>
</comment>
<reference evidence="1 2" key="1">
    <citation type="journal article" date="2022" name="G3 (Bethesda)">
        <title>Whole-genome sequence and methylome profiling of the almond [Prunus dulcis (Mill.) D.A. Webb] cultivar 'Nonpareil'.</title>
        <authorList>
            <person name="D'Amico-Willman K.M."/>
            <person name="Ouma W.Z."/>
            <person name="Meulia T."/>
            <person name="Sideli G.M."/>
            <person name="Gradziel T.M."/>
            <person name="Fresnedo-Ramirez J."/>
        </authorList>
    </citation>
    <scope>NUCLEOTIDE SEQUENCE [LARGE SCALE GENOMIC DNA]</scope>
    <source>
        <strain evidence="1">Clone GOH B32 T37-40</strain>
    </source>
</reference>
<dbReference type="Pfam" id="PF03140">
    <property type="entry name" value="DUF247"/>
    <property type="match status" value="1"/>
</dbReference>
<proteinExistence type="predicted"/>
<gene>
    <name evidence="1" type="ORF">L3X38_037573</name>
</gene>
<dbReference type="InterPro" id="IPR004158">
    <property type="entry name" value="DUF247_pln"/>
</dbReference>
<organism evidence="1 2">
    <name type="scientific">Prunus dulcis</name>
    <name type="common">Almond</name>
    <name type="synonym">Amygdalus dulcis</name>
    <dbReference type="NCBI Taxonomy" id="3755"/>
    <lineage>
        <taxon>Eukaryota</taxon>
        <taxon>Viridiplantae</taxon>
        <taxon>Streptophyta</taxon>
        <taxon>Embryophyta</taxon>
        <taxon>Tracheophyta</taxon>
        <taxon>Spermatophyta</taxon>
        <taxon>Magnoliopsida</taxon>
        <taxon>eudicotyledons</taxon>
        <taxon>Gunneridae</taxon>
        <taxon>Pentapetalae</taxon>
        <taxon>rosids</taxon>
        <taxon>fabids</taxon>
        <taxon>Rosales</taxon>
        <taxon>Rosaceae</taxon>
        <taxon>Amygdaloideae</taxon>
        <taxon>Amygdaleae</taxon>
        <taxon>Prunus</taxon>
    </lineage>
</organism>
<dbReference type="EMBL" id="JAJFAZ020000007">
    <property type="protein sequence ID" value="KAI5317866.1"/>
    <property type="molecule type" value="Genomic_DNA"/>
</dbReference>
<name>A0AAD4V5J3_PRUDU</name>
<evidence type="ECO:0000313" key="2">
    <source>
        <dbReference type="Proteomes" id="UP001054821"/>
    </source>
</evidence>
<evidence type="ECO:0000313" key="1">
    <source>
        <dbReference type="EMBL" id="KAI5317866.1"/>
    </source>
</evidence>
<protein>
    <submittedName>
        <fullName evidence="1">Uncharacterized protein</fullName>
    </submittedName>
</protein>
<sequence>MGGLALARLSKGPTLNLLGLTGMNSLSSSPPSQYIYKFQMINSSHLTKKLAKRGGLSRESKETRTKLKSSYEEAIAFTNNQFVEMVLVDAAFIIELLVKLSFRRFQSEEDYICIKPWRVRDLLSDLWMLENQLPLFILEDLLQTLF</sequence>
<accession>A0AAD4V5J3</accession>
<keyword evidence="2" id="KW-1185">Reference proteome</keyword>